<feature type="region of interest" description="Disordered" evidence="5">
    <location>
        <begin position="415"/>
        <end position="440"/>
    </location>
</feature>
<dbReference type="Gene3D" id="1.10.287.70">
    <property type="match status" value="1"/>
</dbReference>
<feature type="transmembrane region" description="Helical" evidence="6">
    <location>
        <begin position="161"/>
        <end position="182"/>
    </location>
</feature>
<dbReference type="AlphaFoldDB" id="A0A7J6BUQ2"/>
<dbReference type="InterPro" id="IPR028746">
    <property type="entry name" value="CatSper1"/>
</dbReference>
<keyword evidence="2 6" id="KW-0812">Transmembrane</keyword>
<dbReference type="PANTHER" id="PTHR47193:SF1">
    <property type="entry name" value="CATION CHANNEL SPERM-ASSOCIATED PROTEIN 1"/>
    <property type="match status" value="1"/>
</dbReference>
<dbReference type="SUPFAM" id="SSF81324">
    <property type="entry name" value="Voltage-gated potassium channels"/>
    <property type="match status" value="1"/>
</dbReference>
<dbReference type="GO" id="GO:0005245">
    <property type="term" value="F:voltage-gated calcium channel activity"/>
    <property type="evidence" value="ECO:0007669"/>
    <property type="project" value="TreeGrafter"/>
</dbReference>
<feature type="transmembrane region" description="Helical" evidence="6">
    <location>
        <begin position="228"/>
        <end position="250"/>
    </location>
</feature>
<keyword evidence="9" id="KW-1185">Reference proteome</keyword>
<dbReference type="Pfam" id="PF00520">
    <property type="entry name" value="Ion_trans"/>
    <property type="match status" value="1"/>
</dbReference>
<accession>A0A7J6BUQ2</accession>
<dbReference type="EMBL" id="JAAMOB010000021">
    <property type="protein sequence ID" value="KAF4098213.1"/>
    <property type="molecule type" value="Genomic_DNA"/>
</dbReference>
<dbReference type="GO" id="GO:0060296">
    <property type="term" value="P:regulation of cilium beat frequency involved in ciliary motility"/>
    <property type="evidence" value="ECO:0007669"/>
    <property type="project" value="TreeGrafter"/>
</dbReference>
<keyword evidence="4 6" id="KW-0472">Membrane</keyword>
<evidence type="ECO:0000256" key="3">
    <source>
        <dbReference type="ARBA" id="ARBA00022989"/>
    </source>
</evidence>
<protein>
    <recommendedName>
        <fullName evidence="7">Ion transport domain-containing protein</fullName>
    </recommendedName>
</protein>
<sequence>MLQLSHYVRHIRMWKALLDRALHLHQDLLRFNELYEHIMLLVLLMNTATQVAMTFEGLAPAWVYETLEAIFLAFYMMECVLNLIGFGLEYFKSLWNILDFSVTLVGLVDLFLDSKQYDSGRLTTFFHLLKMFKVCRAFRILRTLRFFSGPKVIMKVIGKSLKMNGIIFVLMFCIFVMFSILFRQNLSKSDPKRFGSMLNTMSTLLQLLTLDDWISVYYTSRDNGAPDVIIFIVLYILTEYYILLSLIYAVTVDTILSNRKNMVEEQPPPIETTEQISGELTDDQTTKVAFSENNFNEGKNIRLEHCLRILEALEKNQQLFRKQTNYLYRLIESTEMGPSFYHRKEADEDEDEDEQHDSHREFWNCSGAVQMRQGPLGLMKSCCEGRNGTVTYTSSSEQYRQTQVLLLQGMAQRHNHGLPAPQDAEASTEGWKVSACKTQS</sequence>
<name>A0A7J6BUQ2_9TELE</name>
<dbReference type="Gene3D" id="1.20.120.350">
    <property type="entry name" value="Voltage-gated potassium channels. Chain C"/>
    <property type="match status" value="1"/>
</dbReference>
<evidence type="ECO:0000313" key="8">
    <source>
        <dbReference type="EMBL" id="KAF4098213.1"/>
    </source>
</evidence>
<dbReference type="GO" id="GO:0030317">
    <property type="term" value="P:flagellated sperm motility"/>
    <property type="evidence" value="ECO:0007669"/>
    <property type="project" value="InterPro"/>
</dbReference>
<feature type="transmembrane region" description="Helical" evidence="6">
    <location>
        <begin position="34"/>
        <end position="55"/>
    </location>
</feature>
<evidence type="ECO:0000256" key="1">
    <source>
        <dbReference type="ARBA" id="ARBA00004141"/>
    </source>
</evidence>
<dbReference type="GO" id="GO:0007283">
    <property type="term" value="P:spermatogenesis"/>
    <property type="evidence" value="ECO:0007669"/>
    <property type="project" value="TreeGrafter"/>
</dbReference>
<dbReference type="Proteomes" id="UP000579812">
    <property type="component" value="Unassembled WGS sequence"/>
</dbReference>
<feature type="transmembrane region" description="Helical" evidence="6">
    <location>
        <begin position="67"/>
        <end position="88"/>
    </location>
</feature>
<organism evidence="8 9">
    <name type="scientific">Onychostoma macrolepis</name>
    <dbReference type="NCBI Taxonomy" id="369639"/>
    <lineage>
        <taxon>Eukaryota</taxon>
        <taxon>Metazoa</taxon>
        <taxon>Chordata</taxon>
        <taxon>Craniata</taxon>
        <taxon>Vertebrata</taxon>
        <taxon>Euteleostomi</taxon>
        <taxon>Actinopterygii</taxon>
        <taxon>Neopterygii</taxon>
        <taxon>Teleostei</taxon>
        <taxon>Ostariophysi</taxon>
        <taxon>Cypriniformes</taxon>
        <taxon>Cyprinidae</taxon>
        <taxon>Acrossocheilinae</taxon>
        <taxon>Onychostoma</taxon>
    </lineage>
</organism>
<gene>
    <name evidence="8" type="ORF">G5714_020243</name>
</gene>
<evidence type="ECO:0000313" key="9">
    <source>
        <dbReference type="Proteomes" id="UP000579812"/>
    </source>
</evidence>
<dbReference type="GO" id="GO:0036128">
    <property type="term" value="C:CatSper complex"/>
    <property type="evidence" value="ECO:0007669"/>
    <property type="project" value="InterPro"/>
</dbReference>
<reference evidence="8 9" key="1">
    <citation type="submission" date="2020-04" db="EMBL/GenBank/DDBJ databases">
        <title>Chromosome-level genome assembly of a cyprinid fish Onychostoma macrolepis by integration of Nanopore Sequencing, Bionano and Hi-C technology.</title>
        <authorList>
            <person name="Wang D."/>
        </authorList>
    </citation>
    <scope>NUCLEOTIDE SEQUENCE [LARGE SCALE GENOMIC DNA]</scope>
    <source>
        <strain evidence="8">SWU-2019</strain>
        <tissue evidence="8">Muscle</tissue>
    </source>
</reference>
<evidence type="ECO:0000256" key="5">
    <source>
        <dbReference type="SAM" id="MobiDB-lite"/>
    </source>
</evidence>
<keyword evidence="3 6" id="KW-1133">Transmembrane helix</keyword>
<proteinExistence type="predicted"/>
<dbReference type="PANTHER" id="PTHR47193">
    <property type="entry name" value="CATION CHANNEL SPERM-ASSOCIATED PROTEIN 1"/>
    <property type="match status" value="1"/>
</dbReference>
<dbReference type="GO" id="GO:0005227">
    <property type="term" value="F:calcium-activated cation channel activity"/>
    <property type="evidence" value="ECO:0007669"/>
    <property type="project" value="InterPro"/>
</dbReference>
<evidence type="ECO:0000256" key="6">
    <source>
        <dbReference type="SAM" id="Phobius"/>
    </source>
</evidence>
<feature type="domain" description="Ion transport" evidence="7">
    <location>
        <begin position="34"/>
        <end position="255"/>
    </location>
</feature>
<dbReference type="InterPro" id="IPR005821">
    <property type="entry name" value="Ion_trans_dom"/>
</dbReference>
<comment type="caution">
    <text evidence="8">The sequence shown here is derived from an EMBL/GenBank/DDBJ whole genome shotgun (WGS) entry which is preliminary data.</text>
</comment>
<dbReference type="InterPro" id="IPR027359">
    <property type="entry name" value="Volt_channel_dom_sf"/>
</dbReference>
<evidence type="ECO:0000256" key="4">
    <source>
        <dbReference type="ARBA" id="ARBA00023136"/>
    </source>
</evidence>
<evidence type="ECO:0000256" key="2">
    <source>
        <dbReference type="ARBA" id="ARBA00022692"/>
    </source>
</evidence>
<evidence type="ECO:0000259" key="7">
    <source>
        <dbReference type="Pfam" id="PF00520"/>
    </source>
</evidence>
<comment type="subcellular location">
    <subcellularLocation>
        <location evidence="1">Membrane</location>
        <topology evidence="1">Multi-pass membrane protein</topology>
    </subcellularLocation>
</comment>